<dbReference type="Pfam" id="PF05973">
    <property type="entry name" value="Gp49"/>
    <property type="match status" value="1"/>
</dbReference>
<evidence type="ECO:0008006" key="3">
    <source>
        <dbReference type="Google" id="ProtNLM"/>
    </source>
</evidence>
<dbReference type="EMBL" id="CP012801">
    <property type="protein sequence ID" value="ALJ62673.1"/>
    <property type="molecule type" value="Genomic_DNA"/>
</dbReference>
<protein>
    <recommendedName>
        <fullName evidence="3">Type II toxin-antitoxin system RelE/ParE family toxin</fullName>
    </recommendedName>
</protein>
<gene>
    <name evidence="1" type="ORF">BcellWH2_05475</name>
</gene>
<proteinExistence type="predicted"/>
<dbReference type="PATRIC" id="fig|246787.4.peg.5649"/>
<organism evidence="1 2">
    <name type="scientific">Bacteroides cellulosilyticus</name>
    <dbReference type="NCBI Taxonomy" id="246787"/>
    <lineage>
        <taxon>Bacteria</taxon>
        <taxon>Pseudomonadati</taxon>
        <taxon>Bacteroidota</taxon>
        <taxon>Bacteroidia</taxon>
        <taxon>Bacteroidales</taxon>
        <taxon>Bacteroidaceae</taxon>
        <taxon>Bacteroides</taxon>
    </lineage>
</organism>
<evidence type="ECO:0000313" key="1">
    <source>
        <dbReference type="EMBL" id="ALJ62673.1"/>
    </source>
</evidence>
<dbReference type="RefSeq" id="WP_007214109.1">
    <property type="nucleotide sequence ID" value="NZ_CP012801.1"/>
</dbReference>
<dbReference type="Proteomes" id="UP000061809">
    <property type="component" value="Chromosome"/>
</dbReference>
<name>A0A0P0GQL2_9BACE</name>
<reference evidence="1 2" key="1">
    <citation type="journal article" date="2015" name="Science">
        <title>Genetic determinants of in vivo fitness and diet responsiveness in multiple human gut Bacteroides.</title>
        <authorList>
            <person name="Wu M."/>
            <person name="McNulty N.P."/>
            <person name="Rodionov D.A."/>
            <person name="Khoroshkin M.S."/>
            <person name="Griffin N.W."/>
            <person name="Cheng J."/>
            <person name="Latreille P."/>
            <person name="Kerstetter R.A."/>
            <person name="Terrapon N."/>
            <person name="Henrissat B."/>
            <person name="Osterman A.L."/>
            <person name="Gordon J.I."/>
        </authorList>
    </citation>
    <scope>NUCLEOTIDE SEQUENCE [LARGE SCALE GENOMIC DNA]</scope>
    <source>
        <strain evidence="1 2">WH2</strain>
    </source>
</reference>
<evidence type="ECO:0000313" key="2">
    <source>
        <dbReference type="Proteomes" id="UP000061809"/>
    </source>
</evidence>
<dbReference type="AlphaFoldDB" id="A0A0P0GQL2"/>
<dbReference type="KEGG" id="bcel:BcellWH2_05475"/>
<sequence length="117" mass="13965">MEYKRKIIVYGDYFAEFYDKQISSVKNKINYVLNLVRVEEHIPSRFFRNIDTVSGLFEIRIEMEGNIFRIFCCFDEGKLVVLFNGFQKKTQKTPPKEIEKATQIMKEYFNSKKGDKL</sequence>
<accession>A0A0P0GQL2</accession>
<dbReference type="InterPro" id="IPR009241">
    <property type="entry name" value="HigB-like"/>
</dbReference>